<evidence type="ECO:0000313" key="2">
    <source>
        <dbReference type="Proteomes" id="UP000287027"/>
    </source>
</evidence>
<sequence>MMNSLKKFNRTISIYSQNGCDAAAAIAGAIACGQPDYDDEAQWSKPEKTRPKNPNQLTLLQHVFPTKSISRLTNTQGTVDVYDILRRRSRRAKPTDGIFCAKRAWDQRSESGYMLEIENQFQEIAEKTIVEQCGIVDVEQRRRVNRFYALWYMRARYTHTCGRGIPS</sequence>
<dbReference type="RefSeq" id="WP_128106035.1">
    <property type="nucleotide sequence ID" value="NZ_CP042808.1"/>
</dbReference>
<organism evidence="1 2">
    <name type="scientific">Acetobacter oryzoeni</name>
    <dbReference type="NCBI Taxonomy" id="2500548"/>
    <lineage>
        <taxon>Bacteria</taxon>
        <taxon>Pseudomonadati</taxon>
        <taxon>Pseudomonadota</taxon>
        <taxon>Alphaproteobacteria</taxon>
        <taxon>Acetobacterales</taxon>
        <taxon>Acetobacteraceae</taxon>
        <taxon>Acetobacter</taxon>
    </lineage>
</organism>
<dbReference type="Proteomes" id="UP000287027">
    <property type="component" value="Chromosome"/>
</dbReference>
<evidence type="ECO:0000313" key="1">
    <source>
        <dbReference type="EMBL" id="QEE86286.1"/>
    </source>
</evidence>
<dbReference type="EMBL" id="CP042808">
    <property type="protein sequence ID" value="QEE86286.1"/>
    <property type="molecule type" value="Genomic_DNA"/>
</dbReference>
<accession>A0A5B9GNM1</accession>
<dbReference type="PROSITE" id="PS51257">
    <property type="entry name" value="PROKAR_LIPOPROTEIN"/>
    <property type="match status" value="1"/>
</dbReference>
<reference evidence="1 2" key="1">
    <citation type="submission" date="2019-08" db="EMBL/GenBank/DDBJ databases">
        <title>Acetobacter oryzioeni sp. nov., isolated from Korean rice wine vinegar.</title>
        <authorList>
            <person name="Baek J.H."/>
            <person name="Kim K.H."/>
            <person name="Jeon C.O."/>
            <person name="Han D.M."/>
        </authorList>
    </citation>
    <scope>NUCLEOTIDE SEQUENCE [LARGE SCALE GENOMIC DNA]</scope>
    <source>
        <strain evidence="1 2">B6</strain>
    </source>
</reference>
<proteinExistence type="predicted"/>
<protein>
    <submittedName>
        <fullName evidence="1">Uncharacterized protein</fullName>
    </submittedName>
</protein>
<dbReference type="KEGG" id="aoy:EOV40_011595"/>
<name>A0A5B9GNM1_9PROT</name>
<gene>
    <name evidence="1" type="ORF">EOV40_011595</name>
</gene>
<keyword evidence="2" id="KW-1185">Reference proteome</keyword>
<dbReference type="AlphaFoldDB" id="A0A5B9GNM1"/>